<comment type="caution">
    <text evidence="3">The sequence shown here is derived from an EMBL/GenBank/DDBJ whole genome shotgun (WGS) entry which is preliminary data.</text>
</comment>
<keyword evidence="2" id="KW-0732">Signal</keyword>
<proteinExistence type="predicted"/>
<evidence type="ECO:0000256" key="2">
    <source>
        <dbReference type="SAM" id="SignalP"/>
    </source>
</evidence>
<keyword evidence="4" id="KW-1185">Reference proteome</keyword>
<name>A0A847S318_9BACT</name>
<dbReference type="RefSeq" id="WP_168874777.1">
    <property type="nucleotide sequence ID" value="NZ_JABAIA010000004.1"/>
</dbReference>
<dbReference type="AlphaFoldDB" id="A0A847S318"/>
<sequence>MKSIFRLCRKITICLLLVTMAHIAYVKGAVPVDTGWVTMGPTQTAVSPYDQYYYKLVQVNGSTARYGTTIELAVNADENYFDQQATYQVRVDKYEGTANRFDGLEVRCISGNPAAATFYVFNDALWLRSNYKWGLISYRTVAQFHGSPLVAAPFAQTTTAPVGFLATTGTYGLKCDFDNNKFYQLPYQDTKGNLAVAGNIGAGVVPNYALHTVSPGNTNRAAAYLWGENYGTAIGTLNATAANYAFAVLNNANPDGSSAPGGGKPLLFVRGDGNVGIGTSVPQAKLAVKGDVFALKIKVTQTGWADFVFHPDYKLPALQDVEQFVKEHRHLPEIPSQKDVERDGLDIGEINKKLLQKVEELTLYLIEMKKENDDLKKRMEAVEKKQER</sequence>
<accession>A0A847S318</accession>
<protein>
    <submittedName>
        <fullName evidence="3">Uncharacterized protein</fullName>
    </submittedName>
</protein>
<evidence type="ECO:0000313" key="4">
    <source>
        <dbReference type="Proteomes" id="UP000570474"/>
    </source>
</evidence>
<reference evidence="3 4" key="1">
    <citation type="submission" date="2020-04" db="EMBL/GenBank/DDBJ databases">
        <authorList>
            <person name="Yin C."/>
        </authorList>
    </citation>
    <scope>NUCLEOTIDE SEQUENCE [LARGE SCALE GENOMIC DNA]</scope>
    <source>
        <strain evidence="3 4">Ae27</strain>
    </source>
</reference>
<gene>
    <name evidence="3" type="ORF">HGH92_31275</name>
</gene>
<evidence type="ECO:0000313" key="3">
    <source>
        <dbReference type="EMBL" id="NLR68824.1"/>
    </source>
</evidence>
<dbReference type="Proteomes" id="UP000570474">
    <property type="component" value="Unassembled WGS sequence"/>
</dbReference>
<feature type="coiled-coil region" evidence="1">
    <location>
        <begin position="351"/>
        <end position="388"/>
    </location>
</feature>
<keyword evidence="1" id="KW-0175">Coiled coil</keyword>
<organism evidence="3 4">
    <name type="scientific">Chitinophaga varians</name>
    <dbReference type="NCBI Taxonomy" id="2202339"/>
    <lineage>
        <taxon>Bacteria</taxon>
        <taxon>Pseudomonadati</taxon>
        <taxon>Bacteroidota</taxon>
        <taxon>Chitinophagia</taxon>
        <taxon>Chitinophagales</taxon>
        <taxon>Chitinophagaceae</taxon>
        <taxon>Chitinophaga</taxon>
    </lineage>
</organism>
<evidence type="ECO:0000256" key="1">
    <source>
        <dbReference type="SAM" id="Coils"/>
    </source>
</evidence>
<dbReference type="EMBL" id="JABAIA010000004">
    <property type="protein sequence ID" value="NLR68824.1"/>
    <property type="molecule type" value="Genomic_DNA"/>
</dbReference>
<feature type="chain" id="PRO_5032566696" evidence="2">
    <location>
        <begin position="25"/>
        <end position="388"/>
    </location>
</feature>
<feature type="signal peptide" evidence="2">
    <location>
        <begin position="1"/>
        <end position="24"/>
    </location>
</feature>